<evidence type="ECO:0000313" key="2">
    <source>
        <dbReference type="EMBL" id="EAR22804.1"/>
    </source>
</evidence>
<dbReference type="OrthoDB" id="9805360at2"/>
<proteinExistence type="predicted"/>
<dbReference type="Gene3D" id="3.30.300.130">
    <property type="entry name" value="Fe-S cluster assembly (FSCA)"/>
    <property type="match status" value="1"/>
</dbReference>
<feature type="domain" description="MIP18 family-like" evidence="1">
    <location>
        <begin position="84"/>
        <end position="158"/>
    </location>
</feature>
<protein>
    <recommendedName>
        <fullName evidence="1">MIP18 family-like domain-containing protein</fullName>
    </recommendedName>
</protein>
<dbReference type="InterPro" id="IPR034904">
    <property type="entry name" value="FSCA_dom_sf"/>
</dbReference>
<organism evidence="2 3">
    <name type="scientific">Nitrococcus mobilis Nb-231</name>
    <dbReference type="NCBI Taxonomy" id="314278"/>
    <lineage>
        <taxon>Bacteria</taxon>
        <taxon>Pseudomonadati</taxon>
        <taxon>Pseudomonadota</taxon>
        <taxon>Gammaproteobacteria</taxon>
        <taxon>Chromatiales</taxon>
        <taxon>Ectothiorhodospiraceae</taxon>
        <taxon>Nitrococcus</taxon>
    </lineage>
</organism>
<keyword evidence="3" id="KW-1185">Reference proteome</keyword>
<gene>
    <name evidence="2" type="ORF">NB231_10138</name>
</gene>
<reference evidence="2 3" key="1">
    <citation type="submission" date="2006-02" db="EMBL/GenBank/DDBJ databases">
        <authorList>
            <person name="Waterbury J."/>
            <person name="Ferriera S."/>
            <person name="Johnson J."/>
            <person name="Kravitz S."/>
            <person name="Halpern A."/>
            <person name="Remington K."/>
            <person name="Beeson K."/>
            <person name="Tran B."/>
            <person name="Rogers Y.-H."/>
            <person name="Friedman R."/>
            <person name="Venter J.C."/>
        </authorList>
    </citation>
    <scope>NUCLEOTIDE SEQUENCE [LARGE SCALE GENOMIC DNA]</scope>
    <source>
        <strain evidence="2 3">Nb-231</strain>
    </source>
</reference>
<sequence length="183" mass="20112">MASETNTAVTFLRDCEVALVPTGETGIIHKGSEGEITQALGGSYTVNLWASLFRIDGSNADAIGREPDPPPTLPECATDQDVEKTVWDQLRLCYDPEIPVNVVELGLVYECDIKKLAEDRRHVYIRMTLTAPSCGMGDILAYDVKTKVSRVPTVEEAEIEIVLEPPWTQDMMSEAAQLETGLL</sequence>
<dbReference type="eggNOG" id="COG2151">
    <property type="taxonomic scope" value="Bacteria"/>
</dbReference>
<dbReference type="HOGENOM" id="CLU_091588_1_0_6"/>
<dbReference type="PANTHER" id="PTHR42831">
    <property type="entry name" value="FE-S PROTEIN MATURATION AUXILIARY FACTOR YITW"/>
    <property type="match status" value="1"/>
</dbReference>
<dbReference type="Proteomes" id="UP000003374">
    <property type="component" value="Unassembled WGS sequence"/>
</dbReference>
<dbReference type="RefSeq" id="WP_005002167.1">
    <property type="nucleotide sequence ID" value="NZ_CH672427.1"/>
</dbReference>
<dbReference type="EMBL" id="AAOF01000002">
    <property type="protein sequence ID" value="EAR22804.1"/>
    <property type="molecule type" value="Genomic_DNA"/>
</dbReference>
<dbReference type="SUPFAM" id="SSF117916">
    <property type="entry name" value="Fe-S cluster assembly (FSCA) domain-like"/>
    <property type="match status" value="1"/>
</dbReference>
<dbReference type="AlphaFoldDB" id="A4BNK5"/>
<evidence type="ECO:0000259" key="1">
    <source>
        <dbReference type="Pfam" id="PF01883"/>
    </source>
</evidence>
<dbReference type="Pfam" id="PF01883">
    <property type="entry name" value="FeS_assembly_P"/>
    <property type="match status" value="1"/>
</dbReference>
<dbReference type="InterPro" id="IPR017776">
    <property type="entry name" value="FeS_assembly_SufT_put"/>
</dbReference>
<dbReference type="InterPro" id="IPR002744">
    <property type="entry name" value="MIP18-like"/>
</dbReference>
<name>A4BNK5_9GAMM</name>
<evidence type="ECO:0000313" key="3">
    <source>
        <dbReference type="Proteomes" id="UP000003374"/>
    </source>
</evidence>
<dbReference type="STRING" id="314278.NB231_10138"/>
<dbReference type="NCBIfam" id="TIGR03406">
    <property type="entry name" value="FeS_long_SufT"/>
    <property type="match status" value="1"/>
</dbReference>
<dbReference type="InterPro" id="IPR052339">
    <property type="entry name" value="Fe-S_Maturation_MIP18"/>
</dbReference>
<accession>A4BNK5</accession>
<comment type="caution">
    <text evidence="2">The sequence shown here is derived from an EMBL/GenBank/DDBJ whole genome shotgun (WGS) entry which is preliminary data.</text>
</comment>
<dbReference type="PANTHER" id="PTHR42831:SF1">
    <property type="entry name" value="FE-S PROTEIN MATURATION AUXILIARY FACTOR YITW"/>
    <property type="match status" value="1"/>
</dbReference>